<dbReference type="SMART" id="SM00380">
    <property type="entry name" value="AP2"/>
    <property type="match status" value="1"/>
</dbReference>
<dbReference type="Gene3D" id="3.30.730.10">
    <property type="entry name" value="AP2/ERF domain"/>
    <property type="match status" value="1"/>
</dbReference>
<dbReference type="Pfam" id="PF00847">
    <property type="entry name" value="AP2"/>
    <property type="match status" value="1"/>
</dbReference>
<proteinExistence type="predicted"/>
<dbReference type="PROSITE" id="PS51032">
    <property type="entry name" value="AP2_ERF"/>
    <property type="match status" value="1"/>
</dbReference>
<protein>
    <recommendedName>
        <fullName evidence="6">AP2/ERF domain-containing protein</fullName>
    </recommendedName>
</protein>
<evidence type="ECO:0000313" key="7">
    <source>
        <dbReference type="EMBL" id="KAF6146131.1"/>
    </source>
</evidence>
<keyword evidence="5" id="KW-0539">Nucleus</keyword>
<keyword evidence="3" id="KW-0238">DNA-binding</keyword>
<sequence length="226" mass="25044">MASTNNFSALNLIQDHLFADFSSPSNVGLNKTETQSLFSFQTKPKIPNSIPAISNSTSDRRRPSLKIDLPGAVIKKVGVSDEGKHYRGVRQRPWGKFAAEIRDPNRKGSRVWLGTFETAIKAARAYDRAAFKMRGSKAILNFPLDIGNDDITEVTDSSSSKKRCRDVMTVTGTENEVVDSGKKVKEEEEWVPLTPSSWMGFDMKGIFNVPPLSPLPSMGYSQLMVI</sequence>
<dbReference type="GO" id="GO:0003700">
    <property type="term" value="F:DNA-binding transcription factor activity"/>
    <property type="evidence" value="ECO:0007669"/>
    <property type="project" value="InterPro"/>
</dbReference>
<dbReference type="InterPro" id="IPR016177">
    <property type="entry name" value="DNA-bd_dom_sf"/>
</dbReference>
<keyword evidence="2" id="KW-0805">Transcription regulation</keyword>
<dbReference type="CDD" id="cd00018">
    <property type="entry name" value="AP2"/>
    <property type="match status" value="1"/>
</dbReference>
<dbReference type="GO" id="GO:0009873">
    <property type="term" value="P:ethylene-activated signaling pathway"/>
    <property type="evidence" value="ECO:0007669"/>
    <property type="project" value="InterPro"/>
</dbReference>
<accession>A0A7J7LTX6</accession>
<dbReference type="PANTHER" id="PTHR31190">
    <property type="entry name" value="DNA-BINDING DOMAIN"/>
    <property type="match status" value="1"/>
</dbReference>
<name>A0A7J7LTX6_9MAGN</name>
<comment type="caution">
    <text evidence="7">The sequence shown here is derived from an EMBL/GenBank/DDBJ whole genome shotgun (WGS) entry which is preliminary data.</text>
</comment>
<dbReference type="PANTHER" id="PTHR31190:SF287">
    <property type="entry name" value="DEVELOPMENT RELATED ERF PROTEIN"/>
    <property type="match status" value="1"/>
</dbReference>
<evidence type="ECO:0000256" key="5">
    <source>
        <dbReference type="ARBA" id="ARBA00023242"/>
    </source>
</evidence>
<dbReference type="Proteomes" id="UP000541444">
    <property type="component" value="Unassembled WGS sequence"/>
</dbReference>
<dbReference type="PRINTS" id="PR00367">
    <property type="entry name" value="ETHRSPELEMNT"/>
</dbReference>
<dbReference type="SUPFAM" id="SSF54171">
    <property type="entry name" value="DNA-binding domain"/>
    <property type="match status" value="1"/>
</dbReference>
<feature type="domain" description="AP2/ERF" evidence="6">
    <location>
        <begin position="85"/>
        <end position="143"/>
    </location>
</feature>
<dbReference type="FunFam" id="3.30.730.10:FF:000001">
    <property type="entry name" value="Ethylene-responsive transcription factor 2"/>
    <property type="match status" value="1"/>
</dbReference>
<evidence type="ECO:0000256" key="2">
    <source>
        <dbReference type="ARBA" id="ARBA00023015"/>
    </source>
</evidence>
<evidence type="ECO:0000256" key="3">
    <source>
        <dbReference type="ARBA" id="ARBA00023125"/>
    </source>
</evidence>
<organism evidence="7 8">
    <name type="scientific">Kingdonia uniflora</name>
    <dbReference type="NCBI Taxonomy" id="39325"/>
    <lineage>
        <taxon>Eukaryota</taxon>
        <taxon>Viridiplantae</taxon>
        <taxon>Streptophyta</taxon>
        <taxon>Embryophyta</taxon>
        <taxon>Tracheophyta</taxon>
        <taxon>Spermatophyta</taxon>
        <taxon>Magnoliopsida</taxon>
        <taxon>Ranunculales</taxon>
        <taxon>Circaeasteraceae</taxon>
        <taxon>Kingdonia</taxon>
    </lineage>
</organism>
<evidence type="ECO:0000259" key="6">
    <source>
        <dbReference type="PROSITE" id="PS51032"/>
    </source>
</evidence>
<reference evidence="7 8" key="1">
    <citation type="journal article" date="2020" name="IScience">
        <title>Genome Sequencing of the Endangered Kingdonia uniflora (Circaeasteraceae, Ranunculales) Reveals Potential Mechanisms of Evolutionary Specialization.</title>
        <authorList>
            <person name="Sun Y."/>
            <person name="Deng T."/>
            <person name="Zhang A."/>
            <person name="Moore M.J."/>
            <person name="Landis J.B."/>
            <person name="Lin N."/>
            <person name="Zhang H."/>
            <person name="Zhang X."/>
            <person name="Huang J."/>
            <person name="Zhang X."/>
            <person name="Sun H."/>
            <person name="Wang H."/>
        </authorList>
    </citation>
    <scope>NUCLEOTIDE SEQUENCE [LARGE SCALE GENOMIC DNA]</scope>
    <source>
        <strain evidence="7">TB1705</strain>
        <tissue evidence="7">Leaf</tissue>
    </source>
</reference>
<dbReference type="GO" id="GO:0005634">
    <property type="term" value="C:nucleus"/>
    <property type="evidence" value="ECO:0007669"/>
    <property type="project" value="UniProtKB-SubCell"/>
</dbReference>
<evidence type="ECO:0000256" key="1">
    <source>
        <dbReference type="ARBA" id="ARBA00004123"/>
    </source>
</evidence>
<dbReference type="AlphaFoldDB" id="A0A7J7LTX6"/>
<keyword evidence="8" id="KW-1185">Reference proteome</keyword>
<dbReference type="EMBL" id="JACGCM010002006">
    <property type="protein sequence ID" value="KAF6146131.1"/>
    <property type="molecule type" value="Genomic_DNA"/>
</dbReference>
<evidence type="ECO:0000256" key="4">
    <source>
        <dbReference type="ARBA" id="ARBA00023163"/>
    </source>
</evidence>
<dbReference type="InterPro" id="IPR044808">
    <property type="entry name" value="ERF_plant"/>
</dbReference>
<dbReference type="InterPro" id="IPR036955">
    <property type="entry name" value="AP2/ERF_dom_sf"/>
</dbReference>
<dbReference type="OrthoDB" id="674504at2759"/>
<comment type="subcellular location">
    <subcellularLocation>
        <location evidence="1">Nucleus</location>
    </subcellularLocation>
</comment>
<gene>
    <name evidence="7" type="ORF">GIB67_015569</name>
</gene>
<dbReference type="InterPro" id="IPR001471">
    <property type="entry name" value="AP2/ERF_dom"/>
</dbReference>
<evidence type="ECO:0000313" key="8">
    <source>
        <dbReference type="Proteomes" id="UP000541444"/>
    </source>
</evidence>
<dbReference type="GO" id="GO:0003677">
    <property type="term" value="F:DNA binding"/>
    <property type="evidence" value="ECO:0007669"/>
    <property type="project" value="UniProtKB-KW"/>
</dbReference>
<keyword evidence="4" id="KW-0804">Transcription</keyword>